<name>A0A8E2DXZ9_9PEZI</name>
<protein>
    <submittedName>
        <fullName evidence="1">Uncharacterized protein</fullName>
    </submittedName>
</protein>
<evidence type="ECO:0000313" key="1">
    <source>
        <dbReference type="EMBL" id="OCK73807.1"/>
    </source>
</evidence>
<keyword evidence="2" id="KW-1185">Reference proteome</keyword>
<dbReference type="AlphaFoldDB" id="A0A8E2DXZ9"/>
<dbReference type="EMBL" id="KV745648">
    <property type="protein sequence ID" value="OCK73807.1"/>
    <property type="molecule type" value="Genomic_DNA"/>
</dbReference>
<feature type="non-terminal residue" evidence="1">
    <location>
        <position position="1"/>
    </location>
</feature>
<reference evidence="1 2" key="1">
    <citation type="journal article" date="2016" name="Nat. Commun.">
        <title>Ectomycorrhizal ecology is imprinted in the genome of the dominant symbiotic fungus Cenococcum geophilum.</title>
        <authorList>
            <consortium name="DOE Joint Genome Institute"/>
            <person name="Peter M."/>
            <person name="Kohler A."/>
            <person name="Ohm R.A."/>
            <person name="Kuo A."/>
            <person name="Krutzmann J."/>
            <person name="Morin E."/>
            <person name="Arend M."/>
            <person name="Barry K.W."/>
            <person name="Binder M."/>
            <person name="Choi C."/>
            <person name="Clum A."/>
            <person name="Copeland A."/>
            <person name="Grisel N."/>
            <person name="Haridas S."/>
            <person name="Kipfer T."/>
            <person name="LaButti K."/>
            <person name="Lindquist E."/>
            <person name="Lipzen A."/>
            <person name="Maire R."/>
            <person name="Meier B."/>
            <person name="Mihaltcheva S."/>
            <person name="Molinier V."/>
            <person name="Murat C."/>
            <person name="Poggeler S."/>
            <person name="Quandt C.A."/>
            <person name="Sperisen C."/>
            <person name="Tritt A."/>
            <person name="Tisserant E."/>
            <person name="Crous P.W."/>
            <person name="Henrissat B."/>
            <person name="Nehls U."/>
            <person name="Egli S."/>
            <person name="Spatafora J.W."/>
            <person name="Grigoriev I.V."/>
            <person name="Martin F.M."/>
        </authorList>
    </citation>
    <scope>NUCLEOTIDE SEQUENCE [LARGE SCALE GENOMIC DNA]</scope>
    <source>
        <strain evidence="1 2">CBS 459.81</strain>
    </source>
</reference>
<gene>
    <name evidence="1" type="ORF">K432DRAFT_263931</name>
</gene>
<dbReference type="OrthoDB" id="408373at2759"/>
<dbReference type="Proteomes" id="UP000250266">
    <property type="component" value="Unassembled WGS sequence"/>
</dbReference>
<accession>A0A8E2DXZ9</accession>
<feature type="non-terminal residue" evidence="1">
    <location>
        <position position="80"/>
    </location>
</feature>
<proteinExistence type="predicted"/>
<evidence type="ECO:0000313" key="2">
    <source>
        <dbReference type="Proteomes" id="UP000250266"/>
    </source>
</evidence>
<organism evidence="1 2">
    <name type="scientific">Lepidopterella palustris CBS 459.81</name>
    <dbReference type="NCBI Taxonomy" id="1314670"/>
    <lineage>
        <taxon>Eukaryota</taxon>
        <taxon>Fungi</taxon>
        <taxon>Dikarya</taxon>
        <taxon>Ascomycota</taxon>
        <taxon>Pezizomycotina</taxon>
        <taxon>Dothideomycetes</taxon>
        <taxon>Pleosporomycetidae</taxon>
        <taxon>Mytilinidiales</taxon>
        <taxon>Argynnaceae</taxon>
        <taxon>Lepidopterella</taxon>
    </lineage>
</organism>
<sequence>LRIVTVISRTLQAVSCTLEPRRYVPWKGAFRSMYLIFEDDNALSHAVQEGIVAQPGAVFEVVRCKSNHSPVFHRPKIVVE</sequence>